<accession>A0ABN3RNU4</accession>
<evidence type="ECO:0000313" key="1">
    <source>
        <dbReference type="EMBL" id="GAA2657246.1"/>
    </source>
</evidence>
<organism evidence="1 2">
    <name type="scientific">Streptomyces vastus</name>
    <dbReference type="NCBI Taxonomy" id="285451"/>
    <lineage>
        <taxon>Bacteria</taxon>
        <taxon>Bacillati</taxon>
        <taxon>Actinomycetota</taxon>
        <taxon>Actinomycetes</taxon>
        <taxon>Kitasatosporales</taxon>
        <taxon>Streptomycetaceae</taxon>
        <taxon>Streptomyces</taxon>
    </lineage>
</organism>
<protein>
    <submittedName>
        <fullName evidence="1">Uncharacterized protein</fullName>
    </submittedName>
</protein>
<reference evidence="1 2" key="1">
    <citation type="journal article" date="2019" name="Int. J. Syst. Evol. Microbiol.">
        <title>The Global Catalogue of Microorganisms (GCM) 10K type strain sequencing project: providing services to taxonomists for standard genome sequencing and annotation.</title>
        <authorList>
            <consortium name="The Broad Institute Genomics Platform"/>
            <consortium name="The Broad Institute Genome Sequencing Center for Infectious Disease"/>
            <person name="Wu L."/>
            <person name="Ma J."/>
        </authorList>
    </citation>
    <scope>NUCLEOTIDE SEQUENCE [LARGE SCALE GENOMIC DNA]</scope>
    <source>
        <strain evidence="1 2">JCM 4524</strain>
    </source>
</reference>
<dbReference type="RefSeq" id="WP_344395447.1">
    <property type="nucleotide sequence ID" value="NZ_BAAASJ010000113.1"/>
</dbReference>
<proteinExistence type="predicted"/>
<keyword evidence="2" id="KW-1185">Reference proteome</keyword>
<evidence type="ECO:0000313" key="2">
    <source>
        <dbReference type="Proteomes" id="UP001500151"/>
    </source>
</evidence>
<comment type="caution">
    <text evidence="1">The sequence shown here is derived from an EMBL/GenBank/DDBJ whole genome shotgun (WGS) entry which is preliminary data.</text>
</comment>
<name>A0ABN3RNU4_9ACTN</name>
<dbReference type="Proteomes" id="UP001500151">
    <property type="component" value="Unassembled WGS sequence"/>
</dbReference>
<gene>
    <name evidence="1" type="ORF">GCM10010307_71650</name>
</gene>
<dbReference type="EMBL" id="BAAASJ010000113">
    <property type="protein sequence ID" value="GAA2657246.1"/>
    <property type="molecule type" value="Genomic_DNA"/>
</dbReference>
<sequence length="62" mass="7164">MFETYPFGYSIIFCEELAPGELLVRLGARRESVFPLTREQARVGAPGALRVPPYRFFLRQML</sequence>